<keyword evidence="2" id="KW-1185">Reference proteome</keyword>
<sequence length="36" mass="4239">MYWRHSLSGSSLTSNIRLRNLSENHFFGKIFRDGNP</sequence>
<gene>
    <name evidence="1" type="ORF">F383_09774</name>
</gene>
<reference evidence="2" key="1">
    <citation type="submission" date="2014-09" db="EMBL/GenBank/DDBJ databases">
        <authorList>
            <person name="Mudge J."/>
            <person name="Ramaraj T."/>
            <person name="Lindquist I.E."/>
            <person name="Bharti A.K."/>
            <person name="Sundararajan A."/>
            <person name="Cameron C.T."/>
            <person name="Woodward J.E."/>
            <person name="May G.D."/>
            <person name="Brubaker C."/>
            <person name="Broadhvest J."/>
            <person name="Wilkins T.A."/>
        </authorList>
    </citation>
    <scope>NUCLEOTIDE SEQUENCE</scope>
    <source>
        <strain evidence="2">cv. AKA8401</strain>
    </source>
</reference>
<protein>
    <submittedName>
        <fullName evidence="1">Uncharacterized protein</fullName>
    </submittedName>
</protein>
<name>A0A0B0PAJ0_GOSAR</name>
<evidence type="ECO:0000313" key="2">
    <source>
        <dbReference type="Proteomes" id="UP000032142"/>
    </source>
</evidence>
<evidence type="ECO:0000313" key="1">
    <source>
        <dbReference type="EMBL" id="KHG21995.1"/>
    </source>
</evidence>
<accession>A0A0B0PAJ0</accession>
<proteinExistence type="predicted"/>
<organism evidence="1 2">
    <name type="scientific">Gossypium arboreum</name>
    <name type="common">Tree cotton</name>
    <name type="synonym">Gossypium nanking</name>
    <dbReference type="NCBI Taxonomy" id="29729"/>
    <lineage>
        <taxon>Eukaryota</taxon>
        <taxon>Viridiplantae</taxon>
        <taxon>Streptophyta</taxon>
        <taxon>Embryophyta</taxon>
        <taxon>Tracheophyta</taxon>
        <taxon>Spermatophyta</taxon>
        <taxon>Magnoliopsida</taxon>
        <taxon>eudicotyledons</taxon>
        <taxon>Gunneridae</taxon>
        <taxon>Pentapetalae</taxon>
        <taxon>rosids</taxon>
        <taxon>malvids</taxon>
        <taxon>Malvales</taxon>
        <taxon>Malvaceae</taxon>
        <taxon>Malvoideae</taxon>
        <taxon>Gossypium</taxon>
    </lineage>
</organism>
<dbReference type="EMBL" id="KN420280">
    <property type="protein sequence ID" value="KHG21995.1"/>
    <property type="molecule type" value="Genomic_DNA"/>
</dbReference>
<dbReference type="AlphaFoldDB" id="A0A0B0PAJ0"/>
<dbReference type="Proteomes" id="UP000032142">
    <property type="component" value="Unassembled WGS sequence"/>
</dbReference>